<dbReference type="OrthoDB" id="7552777at2759"/>
<feature type="transmembrane region" description="Helical" evidence="10">
    <location>
        <begin position="139"/>
        <end position="161"/>
    </location>
</feature>
<dbReference type="GeneID" id="112459049"/>
<evidence type="ECO:0000256" key="4">
    <source>
        <dbReference type="ARBA" id="ARBA00022692"/>
    </source>
</evidence>
<feature type="transmembrane region" description="Helical" evidence="10">
    <location>
        <begin position="106"/>
        <end position="127"/>
    </location>
</feature>
<protein>
    <submittedName>
        <fullName evidence="12">Uncharacterized protein LOC112459049</fullName>
    </submittedName>
</protein>
<dbReference type="GO" id="GO:0005549">
    <property type="term" value="F:odorant binding"/>
    <property type="evidence" value="ECO:0007669"/>
    <property type="project" value="InterPro"/>
</dbReference>
<evidence type="ECO:0000256" key="8">
    <source>
        <dbReference type="ARBA" id="ARBA00023170"/>
    </source>
</evidence>
<dbReference type="GO" id="GO:0005886">
    <property type="term" value="C:plasma membrane"/>
    <property type="evidence" value="ECO:0007669"/>
    <property type="project" value="UniProtKB-SubCell"/>
</dbReference>
<comment type="subcellular location">
    <subcellularLocation>
        <location evidence="1">Cell membrane</location>
        <topology evidence="1">Multi-pass membrane protein</topology>
    </subcellularLocation>
</comment>
<dbReference type="InterPro" id="IPR004117">
    <property type="entry name" value="7tm6_olfct_rcpt"/>
</dbReference>
<evidence type="ECO:0000313" key="11">
    <source>
        <dbReference type="Proteomes" id="UP000504618"/>
    </source>
</evidence>
<evidence type="ECO:0000256" key="3">
    <source>
        <dbReference type="ARBA" id="ARBA00022606"/>
    </source>
</evidence>
<evidence type="ECO:0000256" key="10">
    <source>
        <dbReference type="SAM" id="Phobius"/>
    </source>
</evidence>
<accession>A0A6J1QBJ6</accession>
<evidence type="ECO:0000313" key="12">
    <source>
        <dbReference type="RefSeq" id="XP_024878716.1"/>
    </source>
</evidence>
<dbReference type="RefSeq" id="XP_024878716.1">
    <property type="nucleotide sequence ID" value="XM_025022948.1"/>
</dbReference>
<dbReference type="Proteomes" id="UP000504618">
    <property type="component" value="Unplaced"/>
</dbReference>
<evidence type="ECO:0000256" key="5">
    <source>
        <dbReference type="ARBA" id="ARBA00022725"/>
    </source>
</evidence>
<gene>
    <name evidence="12" type="primary">LOC112459049</name>
</gene>
<evidence type="ECO:0000256" key="2">
    <source>
        <dbReference type="ARBA" id="ARBA00022475"/>
    </source>
</evidence>
<evidence type="ECO:0000256" key="9">
    <source>
        <dbReference type="ARBA" id="ARBA00023224"/>
    </source>
</evidence>
<sequence>MIAIGTMLIAYLQHTCGMFRISSYRIKRVMKINMLQNMTLKNENLIFKEIISAIDIHRQAMKLSELLVSKFEIMLFCLIGVGVISLSLNLFRIFQIRASEDNINEFLFPAISVISCILYMFISNYIGQDVINHTDHVFITAYSIQWYLAPLHIQKIILFLLQRNAKNFTLGVGGLFIGSLECFATLVKASVSYFTVMYSVQ</sequence>
<dbReference type="AlphaFoldDB" id="A0A6J1QBJ6"/>
<feature type="transmembrane region" description="Helical" evidence="10">
    <location>
        <begin position="168"/>
        <end position="187"/>
    </location>
</feature>
<dbReference type="GO" id="GO:0007165">
    <property type="term" value="P:signal transduction"/>
    <property type="evidence" value="ECO:0007669"/>
    <property type="project" value="UniProtKB-KW"/>
</dbReference>
<keyword evidence="6 10" id="KW-1133">Transmembrane helix</keyword>
<keyword evidence="11" id="KW-1185">Reference proteome</keyword>
<keyword evidence="5" id="KW-0552">Olfaction</keyword>
<keyword evidence="8" id="KW-0675">Receptor</keyword>
<dbReference type="PANTHER" id="PTHR21137">
    <property type="entry name" value="ODORANT RECEPTOR"/>
    <property type="match status" value="1"/>
</dbReference>
<organism evidence="11 12">
    <name type="scientific">Temnothorax curvispinosus</name>
    <dbReference type="NCBI Taxonomy" id="300111"/>
    <lineage>
        <taxon>Eukaryota</taxon>
        <taxon>Metazoa</taxon>
        <taxon>Ecdysozoa</taxon>
        <taxon>Arthropoda</taxon>
        <taxon>Hexapoda</taxon>
        <taxon>Insecta</taxon>
        <taxon>Pterygota</taxon>
        <taxon>Neoptera</taxon>
        <taxon>Endopterygota</taxon>
        <taxon>Hymenoptera</taxon>
        <taxon>Apocrita</taxon>
        <taxon>Aculeata</taxon>
        <taxon>Formicoidea</taxon>
        <taxon>Formicidae</taxon>
        <taxon>Myrmicinae</taxon>
        <taxon>Temnothorax</taxon>
    </lineage>
</organism>
<dbReference type="Pfam" id="PF02949">
    <property type="entry name" value="7tm_6"/>
    <property type="match status" value="1"/>
</dbReference>
<keyword evidence="4 10" id="KW-0812">Transmembrane</keyword>
<feature type="transmembrane region" description="Helical" evidence="10">
    <location>
        <begin position="73"/>
        <end position="94"/>
    </location>
</feature>
<dbReference type="GO" id="GO:0004984">
    <property type="term" value="F:olfactory receptor activity"/>
    <property type="evidence" value="ECO:0007669"/>
    <property type="project" value="InterPro"/>
</dbReference>
<name>A0A6J1QBJ6_9HYME</name>
<evidence type="ECO:0000256" key="7">
    <source>
        <dbReference type="ARBA" id="ARBA00023136"/>
    </source>
</evidence>
<keyword evidence="9" id="KW-0807">Transducer</keyword>
<dbReference type="PANTHER" id="PTHR21137:SF35">
    <property type="entry name" value="ODORANT RECEPTOR 19A-RELATED"/>
    <property type="match status" value="1"/>
</dbReference>
<evidence type="ECO:0000256" key="1">
    <source>
        <dbReference type="ARBA" id="ARBA00004651"/>
    </source>
</evidence>
<keyword evidence="2" id="KW-1003">Cell membrane</keyword>
<evidence type="ECO:0000256" key="6">
    <source>
        <dbReference type="ARBA" id="ARBA00022989"/>
    </source>
</evidence>
<keyword evidence="3" id="KW-0716">Sensory transduction</keyword>
<keyword evidence="7 10" id="KW-0472">Membrane</keyword>
<reference evidence="12" key="1">
    <citation type="submission" date="2025-08" db="UniProtKB">
        <authorList>
            <consortium name="RefSeq"/>
        </authorList>
    </citation>
    <scope>IDENTIFICATION</scope>
    <source>
        <tissue evidence="12">Whole body</tissue>
    </source>
</reference>
<proteinExistence type="predicted"/>